<comment type="catalytic activity">
    <reaction evidence="8 9">
        <text>an N-terminal (5-L-glutamyl)-[peptide] + an alpha-amino acid = 5-L-glutamyl amino acid + an N-terminal L-alpha-aminoacyl-[peptide]</text>
        <dbReference type="Rhea" id="RHEA:23904"/>
        <dbReference type="Rhea" id="RHEA-COMP:9780"/>
        <dbReference type="Rhea" id="RHEA-COMP:9795"/>
        <dbReference type="ChEBI" id="CHEBI:77644"/>
        <dbReference type="ChEBI" id="CHEBI:78597"/>
        <dbReference type="ChEBI" id="CHEBI:78599"/>
        <dbReference type="ChEBI" id="CHEBI:78608"/>
        <dbReference type="EC" id="2.3.2.2"/>
    </reaction>
</comment>
<comment type="subunit">
    <text evidence="9">This enzyme consists of two polypeptide chains, which are synthesized in precursor form from a single polypeptide.</text>
</comment>
<protein>
    <recommendedName>
        <fullName evidence="9">Glutathione hydrolase proenzyme</fullName>
        <ecNumber evidence="9">2.3.2.2</ecNumber>
        <ecNumber evidence="9">3.4.19.13</ecNumber>
    </recommendedName>
    <component>
        <recommendedName>
            <fullName evidence="9">Glutathione hydrolase large chain</fullName>
        </recommendedName>
    </component>
    <component>
        <recommendedName>
            <fullName evidence="9">Glutathione hydrolase small chain</fullName>
        </recommendedName>
    </component>
</protein>
<keyword evidence="13" id="KW-1185">Reference proteome</keyword>
<keyword evidence="4 9" id="KW-0808">Transferase</keyword>
<dbReference type="PANTHER" id="PTHR43199">
    <property type="entry name" value="GLUTATHIONE HYDROLASE"/>
    <property type="match status" value="1"/>
</dbReference>
<dbReference type="EMBL" id="BAAARE010000001">
    <property type="protein sequence ID" value="GAA2466934.1"/>
    <property type="molecule type" value="Genomic_DNA"/>
</dbReference>
<proteinExistence type="inferred from homology"/>
<evidence type="ECO:0000256" key="9">
    <source>
        <dbReference type="RuleBase" id="RU368036"/>
    </source>
</evidence>
<comment type="catalytic activity">
    <reaction evidence="2 9">
        <text>glutathione + H2O = L-cysteinylglycine + L-glutamate</text>
        <dbReference type="Rhea" id="RHEA:28807"/>
        <dbReference type="ChEBI" id="CHEBI:15377"/>
        <dbReference type="ChEBI" id="CHEBI:29985"/>
        <dbReference type="ChEBI" id="CHEBI:57925"/>
        <dbReference type="ChEBI" id="CHEBI:61694"/>
        <dbReference type="EC" id="3.4.19.13"/>
    </reaction>
</comment>
<feature type="region of interest" description="Disordered" evidence="10">
    <location>
        <begin position="484"/>
        <end position="504"/>
    </location>
</feature>
<evidence type="ECO:0000256" key="6">
    <source>
        <dbReference type="ARBA" id="ARBA00023145"/>
    </source>
</evidence>
<keyword evidence="7 9" id="KW-0012">Acyltransferase</keyword>
<dbReference type="PANTHER" id="PTHR43199:SF1">
    <property type="entry name" value="GLUTATHIONE HYDROLASE PROENZYME"/>
    <property type="match status" value="1"/>
</dbReference>
<dbReference type="RefSeq" id="WP_425581115.1">
    <property type="nucleotide sequence ID" value="NZ_BAAARE010000001.1"/>
</dbReference>
<reference evidence="12 13" key="1">
    <citation type="journal article" date="2019" name="Int. J. Syst. Evol. Microbiol.">
        <title>The Global Catalogue of Microorganisms (GCM) 10K type strain sequencing project: providing services to taxonomists for standard genome sequencing and annotation.</title>
        <authorList>
            <consortium name="The Broad Institute Genomics Platform"/>
            <consortium name="The Broad Institute Genome Sequencing Center for Infectious Disease"/>
            <person name="Wu L."/>
            <person name="Ma J."/>
        </authorList>
    </citation>
    <scope>NUCLEOTIDE SEQUENCE [LARGE SCALE GENOMIC DNA]</scope>
    <source>
        <strain evidence="12 13">JCM 16259</strain>
    </source>
</reference>
<accession>A0ABN3KS17</accession>
<comment type="similarity">
    <text evidence="3 9">Belongs to the gamma-glutamyltransferase family.</text>
</comment>
<evidence type="ECO:0000256" key="7">
    <source>
        <dbReference type="ARBA" id="ARBA00023315"/>
    </source>
</evidence>
<evidence type="ECO:0000313" key="13">
    <source>
        <dbReference type="Proteomes" id="UP001500730"/>
    </source>
</evidence>
<dbReference type="NCBIfam" id="TIGR00066">
    <property type="entry name" value="g_glut_trans"/>
    <property type="match status" value="1"/>
</dbReference>
<keyword evidence="9" id="KW-0317">Glutathione biosynthesis</keyword>
<sequence length="626" mass="64939">MSRHSARTTTRSRWVLGALVVGLPLSLLPATAGAQPTAAPVPQTDRGWHGRPTPLPKTAVMTGSGGAVSSVDRDASQVGIDVLARGGNAADAAVATAAALGVTEPYSAGIGGGGFLVYYDARSRHVTTIDGRETAPASFTDKTFTDPATGKAMSFNTVVNSGLSIGVPGTPALWAKALRDHGTLSLNAALKPAERLAEKGFVVDQTFADQTTANAARFSVFPATAKVLLRDGKAPAVGSVFTNPDMAKAYRTLRTQGTSALYAGRLGQAIVAEARAPHTRPGTSVMGGQMTTADLRAYRALTKEPIHSQYKGYDVYGMPVPSSGGIAVAEILNLIQAYEDRTGVKTSALSDVDYLHRFSEASATAFADRNRWVGDVPGVPVKELTDPGFAAERACLFDPMKAQQRPIPFGSPDGSYTSCAPGAVSQREPYEGQSTSHLTATDRWGNVASYTLTIEQTGGSGITVPGYGFLLNNELTDFNFTPLTDGVPDPNLPGPGKRPRSSMSPTILLDHGKPFLAVGSPGGATIITSVSQTILGYLDRDLSLVDAIAAPRLSSRNGSSEGAEPQILGGPTGEALTAMGHKLASAGTPNEIGAVTAIRSLGQGLFEAAAEPTRRGGGSAMVVHPR</sequence>
<dbReference type="SUPFAM" id="SSF56235">
    <property type="entry name" value="N-terminal nucleophile aminohydrolases (Ntn hydrolases)"/>
    <property type="match status" value="1"/>
</dbReference>
<evidence type="ECO:0000256" key="1">
    <source>
        <dbReference type="ARBA" id="ARBA00001049"/>
    </source>
</evidence>
<feature type="region of interest" description="Disordered" evidence="10">
    <location>
        <begin position="554"/>
        <end position="574"/>
    </location>
</feature>
<feature type="signal peptide" evidence="11">
    <location>
        <begin position="1"/>
        <end position="34"/>
    </location>
</feature>
<dbReference type="Proteomes" id="UP001500730">
    <property type="component" value="Unassembled WGS sequence"/>
</dbReference>
<keyword evidence="5 9" id="KW-0378">Hydrolase</keyword>
<keyword evidence="6 9" id="KW-0865">Zymogen</keyword>
<evidence type="ECO:0000313" key="12">
    <source>
        <dbReference type="EMBL" id="GAA2466934.1"/>
    </source>
</evidence>
<dbReference type="InterPro" id="IPR051792">
    <property type="entry name" value="GGT_bact"/>
</dbReference>
<dbReference type="Pfam" id="PF01019">
    <property type="entry name" value="G_glu_transpept"/>
    <property type="match status" value="1"/>
</dbReference>
<comment type="catalytic activity">
    <reaction evidence="1 9">
        <text>an S-substituted glutathione + H2O = an S-substituted L-cysteinylglycine + L-glutamate</text>
        <dbReference type="Rhea" id="RHEA:59468"/>
        <dbReference type="ChEBI" id="CHEBI:15377"/>
        <dbReference type="ChEBI" id="CHEBI:29985"/>
        <dbReference type="ChEBI" id="CHEBI:90779"/>
        <dbReference type="ChEBI" id="CHEBI:143103"/>
        <dbReference type="EC" id="3.4.19.13"/>
    </reaction>
</comment>
<dbReference type="InterPro" id="IPR043137">
    <property type="entry name" value="GGT_ssub_C"/>
</dbReference>
<evidence type="ECO:0000256" key="2">
    <source>
        <dbReference type="ARBA" id="ARBA00001089"/>
    </source>
</evidence>
<evidence type="ECO:0000256" key="10">
    <source>
        <dbReference type="SAM" id="MobiDB-lite"/>
    </source>
</evidence>
<organism evidence="12 13">
    <name type="scientific">Terrabacter carboxydivorans</name>
    <dbReference type="NCBI Taxonomy" id="619730"/>
    <lineage>
        <taxon>Bacteria</taxon>
        <taxon>Bacillati</taxon>
        <taxon>Actinomycetota</taxon>
        <taxon>Actinomycetes</taxon>
        <taxon>Micrococcales</taxon>
        <taxon>Intrasporangiaceae</taxon>
        <taxon>Terrabacter</taxon>
    </lineage>
</organism>
<keyword evidence="11" id="KW-0732">Signal</keyword>
<dbReference type="EC" id="2.3.2.2" evidence="9"/>
<evidence type="ECO:0000256" key="5">
    <source>
        <dbReference type="ARBA" id="ARBA00022801"/>
    </source>
</evidence>
<comment type="pathway">
    <text evidence="9">Sulfur metabolism; glutathione metabolism.</text>
</comment>
<comment type="caution">
    <text evidence="12">The sequence shown here is derived from an EMBL/GenBank/DDBJ whole genome shotgun (WGS) entry which is preliminary data.</text>
</comment>
<dbReference type="InterPro" id="IPR029055">
    <property type="entry name" value="Ntn_hydrolases_N"/>
</dbReference>
<dbReference type="EC" id="3.4.19.13" evidence="9"/>
<evidence type="ECO:0000256" key="3">
    <source>
        <dbReference type="ARBA" id="ARBA00009381"/>
    </source>
</evidence>
<evidence type="ECO:0000256" key="11">
    <source>
        <dbReference type="SAM" id="SignalP"/>
    </source>
</evidence>
<evidence type="ECO:0000256" key="8">
    <source>
        <dbReference type="ARBA" id="ARBA00047417"/>
    </source>
</evidence>
<name>A0ABN3KS17_9MICO</name>
<feature type="chain" id="PRO_5045822875" description="Glutathione hydrolase proenzyme" evidence="11">
    <location>
        <begin position="35"/>
        <end position="626"/>
    </location>
</feature>
<gene>
    <name evidence="12" type="primary">ggt</name>
    <name evidence="12" type="ORF">GCM10009858_00020</name>
</gene>
<feature type="region of interest" description="Disordered" evidence="10">
    <location>
        <begin position="33"/>
        <end position="57"/>
    </location>
</feature>
<dbReference type="Gene3D" id="1.10.246.130">
    <property type="match status" value="1"/>
</dbReference>
<feature type="compositionally biased region" description="Low complexity" evidence="10">
    <location>
        <begin position="33"/>
        <end position="44"/>
    </location>
</feature>
<dbReference type="PRINTS" id="PR01210">
    <property type="entry name" value="GGTRANSPTASE"/>
</dbReference>
<dbReference type="InterPro" id="IPR000101">
    <property type="entry name" value="GGT_peptidase"/>
</dbReference>
<dbReference type="InterPro" id="IPR043138">
    <property type="entry name" value="GGT_lsub"/>
</dbReference>
<comment type="PTM">
    <text evidence="9">Cleaved by autocatalysis into a large and a small subunit.</text>
</comment>
<evidence type="ECO:0000256" key="4">
    <source>
        <dbReference type="ARBA" id="ARBA00022679"/>
    </source>
</evidence>
<dbReference type="Gene3D" id="3.60.20.40">
    <property type="match status" value="1"/>
</dbReference>